<sequence>MNITKLIVTLFLVLFSSVSQGTMLNIFDLFKKNEYVLSPEISGHLTQDGQALANREVYLEGGFLEHRYNHKTQTDLNGYFHFEPMIHAQWLKKSPLNQAYSYFGIYSIVEEEKIYIWRSQLSYDKPYDFIINNLSDFKCNLNSPVYEYYFKNPVVPNGVDLMLISRCKIKGYRHREKLHIENKNNEAII</sequence>
<comment type="caution">
    <text evidence="2">The sequence shown here is derived from an EMBL/GenBank/DDBJ whole genome shotgun (WGS) entry which is preliminary data.</text>
</comment>
<dbReference type="InterPro" id="IPR046474">
    <property type="entry name" value="DUF6795"/>
</dbReference>
<name>A0A099LPF3_9VIBR</name>
<dbReference type="EMBL" id="JMCG01000002">
    <property type="protein sequence ID" value="KGK09519.1"/>
    <property type="molecule type" value="Genomic_DNA"/>
</dbReference>
<evidence type="ECO:0000259" key="1">
    <source>
        <dbReference type="Pfam" id="PF20598"/>
    </source>
</evidence>
<dbReference type="AlphaFoldDB" id="A0A099LPF3"/>
<keyword evidence="3" id="KW-1185">Reference proteome</keyword>
<dbReference type="RefSeq" id="WP_039431321.1">
    <property type="nucleotide sequence ID" value="NZ_CP061845.1"/>
</dbReference>
<feature type="domain" description="DUF6795" evidence="1">
    <location>
        <begin position="41"/>
        <end position="143"/>
    </location>
</feature>
<evidence type="ECO:0000313" key="2">
    <source>
        <dbReference type="EMBL" id="KGK09519.1"/>
    </source>
</evidence>
<organism evidence="2 3">
    <name type="scientific">Vibrio navarrensis</name>
    <dbReference type="NCBI Taxonomy" id="29495"/>
    <lineage>
        <taxon>Bacteria</taxon>
        <taxon>Pseudomonadati</taxon>
        <taxon>Pseudomonadota</taxon>
        <taxon>Gammaproteobacteria</taxon>
        <taxon>Vibrionales</taxon>
        <taxon>Vibrionaceae</taxon>
        <taxon>Vibrio</taxon>
    </lineage>
</organism>
<evidence type="ECO:0000313" key="3">
    <source>
        <dbReference type="Proteomes" id="UP000029994"/>
    </source>
</evidence>
<gene>
    <name evidence="2" type="ORF">EA26_20260</name>
</gene>
<dbReference type="STRING" id="29495.EA26_20260"/>
<protein>
    <recommendedName>
        <fullName evidence="1">DUF6795 domain-containing protein</fullName>
    </recommendedName>
</protein>
<dbReference type="GeneID" id="43685415"/>
<reference evidence="2 3" key="1">
    <citation type="submission" date="2014-04" db="EMBL/GenBank/DDBJ databases">
        <title>Genome sequencing of Vibrio navarrensis strains.</title>
        <authorList>
            <person name="Gladney L.M."/>
            <person name="Katz L.S."/>
            <person name="Marino-Ramirez L."/>
            <person name="Jordan I.K."/>
        </authorList>
    </citation>
    <scope>NUCLEOTIDE SEQUENCE [LARGE SCALE GENOMIC DNA]</scope>
    <source>
        <strain evidence="2 3">ATCC 51183</strain>
    </source>
</reference>
<dbReference type="Proteomes" id="UP000029994">
    <property type="component" value="Unassembled WGS sequence"/>
</dbReference>
<accession>A0A099LPF3</accession>
<dbReference type="Pfam" id="PF20598">
    <property type="entry name" value="DUF6795"/>
    <property type="match status" value="1"/>
</dbReference>
<proteinExistence type="predicted"/>